<organism evidence="4 5">
    <name type="scientific">Cyberlindnera jadinii (strain ATCC 18201 / CBS 1600 / BCRC 20928 / JCM 3617 / NBRC 0987 / NRRL Y-1542)</name>
    <name type="common">Torula yeast</name>
    <name type="synonym">Candida utilis</name>
    <dbReference type="NCBI Taxonomy" id="983966"/>
    <lineage>
        <taxon>Eukaryota</taxon>
        <taxon>Fungi</taxon>
        <taxon>Dikarya</taxon>
        <taxon>Ascomycota</taxon>
        <taxon>Saccharomycotina</taxon>
        <taxon>Saccharomycetes</taxon>
        <taxon>Phaffomycetales</taxon>
        <taxon>Phaffomycetaceae</taxon>
        <taxon>Cyberlindnera</taxon>
    </lineage>
</organism>
<evidence type="ECO:0000313" key="4">
    <source>
        <dbReference type="EMBL" id="CEP22680.1"/>
    </source>
</evidence>
<feature type="compositionally biased region" description="Basic and acidic residues" evidence="1">
    <location>
        <begin position="497"/>
        <end position="526"/>
    </location>
</feature>
<feature type="region of interest" description="Disordered" evidence="1">
    <location>
        <begin position="215"/>
        <end position="248"/>
    </location>
</feature>
<feature type="compositionally biased region" description="Basic residues" evidence="1">
    <location>
        <begin position="484"/>
        <end position="496"/>
    </location>
</feature>
<reference evidence="5" key="1">
    <citation type="journal article" date="2015" name="J. Biotechnol.">
        <title>The structure of the Cyberlindnera jadinii genome and its relation to Candida utilis analyzed by the occurrence of single nucleotide polymorphisms.</title>
        <authorList>
            <person name="Rupp O."/>
            <person name="Brinkrolf K."/>
            <person name="Buerth C."/>
            <person name="Kunigo M."/>
            <person name="Schneider J."/>
            <person name="Jaenicke S."/>
            <person name="Goesmann A."/>
            <person name="Puehler A."/>
            <person name="Jaeger K.-E."/>
            <person name="Ernst J.F."/>
        </authorList>
    </citation>
    <scope>NUCLEOTIDE SEQUENCE [LARGE SCALE GENOMIC DNA]</scope>
    <source>
        <strain evidence="5">ATCC 18201 / CBS 1600 / BCRC 20928 / JCM 3617 / NBRC 0987 / NRRL Y-1542</strain>
    </source>
</reference>
<evidence type="ECO:0000256" key="2">
    <source>
        <dbReference type="SAM" id="SignalP"/>
    </source>
</evidence>
<proteinExistence type="predicted"/>
<feature type="region of interest" description="Disordered" evidence="1">
    <location>
        <begin position="474"/>
        <end position="540"/>
    </location>
</feature>
<dbReference type="InterPro" id="IPR055343">
    <property type="entry name" value="CREG_beta-barrel"/>
</dbReference>
<protein>
    <recommendedName>
        <fullName evidence="3">CREG-like beta-barrel domain-containing protein</fullName>
    </recommendedName>
</protein>
<dbReference type="AlphaFoldDB" id="A0A0H5C3Q7"/>
<evidence type="ECO:0000313" key="5">
    <source>
        <dbReference type="Proteomes" id="UP000038830"/>
    </source>
</evidence>
<feature type="domain" description="CREG-like beta-barrel" evidence="3">
    <location>
        <begin position="44"/>
        <end position="212"/>
    </location>
</feature>
<dbReference type="Pfam" id="PF13883">
    <property type="entry name" value="CREG_beta-barrel"/>
    <property type="match status" value="1"/>
</dbReference>
<sequence length="573" mass="64962">MMFKLSTLLAIASSVIAAEADGSPFKPPSVEDAAVYARTLVKRESVYARTLVKRESLTNVNTISHSGSSEGKPVSFVEYYADCGDGNPVLLAIDMSTSYKNYASGSPATLSIRVGDHPLNEHVNPKYPGSRPNSVAGSPRINLRGSFVNVTTEELPQLEACFLERHRDARWWLPGNPIHSSHFVKFEVDGVYFLGGFGDTGYIGEIPSDLYLNATTLKDQPPHGGPPHREPPHGEPPHEESPKEDEFKKHSELVLNKIQGFINELVQLRDSKAENNELKPRVISLETEDKHITDILRRHAAEEENVDLSTLSLEQINSISEQMVELKLKDSRAENNELKPRVISLENEDQHIIDILRRHAAEEDNVDLSTLSLEQINSISEQMVELKKNVVNFVETHMERERRDERMRDNSRAKFMVEAGIPDDVHHRRVADHHRRVVDHHRRVAKHHGGPRRAGIISRVKGFFGLDKPEFDITQYDEDERSPRFHRRPHGSRRPHRPEGEFERPHRPEGGEFERPHRPEGGETTHKLNKGIPHAKPGVYSSEEVFRAHHPNMEVPEAAKNGFSIVLNQNDHE</sequence>
<accession>A0A0H5C3Q7</accession>
<feature type="signal peptide" evidence="2">
    <location>
        <begin position="1"/>
        <end position="17"/>
    </location>
</feature>
<evidence type="ECO:0000259" key="3">
    <source>
        <dbReference type="Pfam" id="PF13883"/>
    </source>
</evidence>
<evidence type="ECO:0000256" key="1">
    <source>
        <dbReference type="SAM" id="MobiDB-lite"/>
    </source>
</evidence>
<keyword evidence="2" id="KW-0732">Signal</keyword>
<feature type="compositionally biased region" description="Basic and acidic residues" evidence="1">
    <location>
        <begin position="227"/>
        <end position="248"/>
    </location>
</feature>
<dbReference type="Proteomes" id="UP000038830">
    <property type="component" value="Unassembled WGS sequence"/>
</dbReference>
<dbReference type="PANTHER" id="PTHR37273:SF1">
    <property type="entry name" value="ADL397C-AP"/>
    <property type="match status" value="1"/>
</dbReference>
<name>A0A0H5C3Q7_CYBJN</name>
<dbReference type="Gene3D" id="2.30.110.10">
    <property type="entry name" value="Electron Transport, Fmn-binding Protein, Chain A"/>
    <property type="match status" value="1"/>
</dbReference>
<dbReference type="InterPro" id="IPR012349">
    <property type="entry name" value="Split_barrel_FMN-bd"/>
</dbReference>
<gene>
    <name evidence="4" type="ORF">BN1211_3083</name>
</gene>
<dbReference type="PANTHER" id="PTHR37273">
    <property type="entry name" value="CHROMOSOME 8, WHOLE GENOME SHOTGUN SEQUENCE"/>
    <property type="match status" value="1"/>
</dbReference>
<dbReference type="EMBL" id="CDQK01000003">
    <property type="protein sequence ID" value="CEP22680.1"/>
    <property type="molecule type" value="Genomic_DNA"/>
</dbReference>
<dbReference type="SUPFAM" id="SSF50475">
    <property type="entry name" value="FMN-binding split barrel"/>
    <property type="match status" value="1"/>
</dbReference>
<feature type="chain" id="PRO_5005216482" description="CREG-like beta-barrel domain-containing protein" evidence="2">
    <location>
        <begin position="18"/>
        <end position="573"/>
    </location>
</feature>